<dbReference type="InterPro" id="IPR011642">
    <property type="entry name" value="Gate_dom"/>
</dbReference>
<evidence type="ECO:0000256" key="2">
    <source>
        <dbReference type="ARBA" id="ARBA00009033"/>
    </source>
</evidence>
<dbReference type="InterPro" id="IPR018270">
    <property type="entry name" value="C_nuclsd_transpt_met_bac"/>
</dbReference>
<comment type="subcellular location">
    <subcellularLocation>
        <location evidence="1">Cell membrane</location>
        <topology evidence="1">Multi-pass membrane protein</topology>
    </subcellularLocation>
</comment>
<feature type="transmembrane region" description="Helical" evidence="7">
    <location>
        <begin position="56"/>
        <end position="74"/>
    </location>
</feature>
<keyword evidence="3" id="KW-1003">Cell membrane</keyword>
<name>A0A8J1YAW7_OWEFU</name>
<dbReference type="PANTHER" id="PTHR10590:SF4">
    <property type="entry name" value="SOLUTE CARRIER FAMILY 28 MEMBER 3"/>
    <property type="match status" value="1"/>
</dbReference>
<dbReference type="GO" id="GO:0005886">
    <property type="term" value="C:plasma membrane"/>
    <property type="evidence" value="ECO:0007669"/>
    <property type="project" value="UniProtKB-SubCell"/>
</dbReference>
<dbReference type="PANTHER" id="PTHR10590">
    <property type="entry name" value="SODIUM/NUCLEOSIDE COTRANSPORTER"/>
    <property type="match status" value="1"/>
</dbReference>
<feature type="transmembrane region" description="Helical" evidence="7">
    <location>
        <begin position="106"/>
        <end position="125"/>
    </location>
</feature>
<reference evidence="8" key="1">
    <citation type="submission" date="2022-03" db="EMBL/GenBank/DDBJ databases">
        <authorList>
            <person name="Martin C."/>
        </authorList>
    </citation>
    <scope>NUCLEOTIDE SEQUENCE</scope>
</reference>
<keyword evidence="7" id="KW-0813">Transport</keyword>
<feature type="transmembrane region" description="Helical" evidence="7">
    <location>
        <begin position="131"/>
        <end position="147"/>
    </location>
</feature>
<dbReference type="InterPro" id="IPR002668">
    <property type="entry name" value="CNT_N_dom"/>
</dbReference>
<feature type="transmembrane region" description="Helical" evidence="7">
    <location>
        <begin position="30"/>
        <end position="50"/>
    </location>
</feature>
<proteinExistence type="inferred from homology"/>
<comment type="caution">
    <text evidence="8">The sequence shown here is derived from an EMBL/GenBank/DDBJ whole genome shotgun (WGS) entry which is preliminary data.</text>
</comment>
<feature type="transmembrane region" description="Helical" evidence="7">
    <location>
        <begin position="472"/>
        <end position="496"/>
    </location>
</feature>
<dbReference type="Pfam" id="PF07662">
    <property type="entry name" value="Nucleos_tra2_C"/>
    <property type="match status" value="1"/>
</dbReference>
<evidence type="ECO:0000256" key="4">
    <source>
        <dbReference type="ARBA" id="ARBA00022692"/>
    </source>
</evidence>
<dbReference type="OrthoDB" id="6075923at2759"/>
<dbReference type="EMBL" id="CAIIXF020000004">
    <property type="protein sequence ID" value="CAH1781845.1"/>
    <property type="molecule type" value="Genomic_DNA"/>
</dbReference>
<dbReference type="NCBIfam" id="TIGR00804">
    <property type="entry name" value="nupC"/>
    <property type="match status" value="1"/>
</dbReference>
<dbReference type="InterPro" id="IPR008276">
    <property type="entry name" value="C_nuclsd_transpt"/>
</dbReference>
<feature type="transmembrane region" description="Helical" evidence="7">
    <location>
        <begin position="214"/>
        <end position="235"/>
    </location>
</feature>
<keyword evidence="9" id="KW-1185">Reference proteome</keyword>
<evidence type="ECO:0000256" key="1">
    <source>
        <dbReference type="ARBA" id="ARBA00004651"/>
    </source>
</evidence>
<feature type="non-terminal residue" evidence="8">
    <location>
        <position position="1"/>
    </location>
</feature>
<feature type="transmembrane region" description="Helical" evidence="7">
    <location>
        <begin position="293"/>
        <end position="312"/>
    </location>
</feature>
<dbReference type="GO" id="GO:0005415">
    <property type="term" value="F:nucleoside:sodium symporter activity"/>
    <property type="evidence" value="ECO:0007669"/>
    <property type="project" value="TreeGrafter"/>
</dbReference>
<accession>A0A8J1YAW7</accession>
<evidence type="ECO:0000256" key="7">
    <source>
        <dbReference type="RuleBase" id="RU362018"/>
    </source>
</evidence>
<feature type="transmembrane region" description="Helical" evidence="7">
    <location>
        <begin position="380"/>
        <end position="401"/>
    </location>
</feature>
<evidence type="ECO:0000313" key="9">
    <source>
        <dbReference type="Proteomes" id="UP000749559"/>
    </source>
</evidence>
<dbReference type="Proteomes" id="UP000749559">
    <property type="component" value="Unassembled WGS sequence"/>
</dbReference>
<evidence type="ECO:0000256" key="5">
    <source>
        <dbReference type="ARBA" id="ARBA00022989"/>
    </source>
</evidence>
<organism evidence="8 9">
    <name type="scientific">Owenia fusiformis</name>
    <name type="common">Polychaete worm</name>
    <dbReference type="NCBI Taxonomy" id="6347"/>
    <lineage>
        <taxon>Eukaryota</taxon>
        <taxon>Metazoa</taxon>
        <taxon>Spiralia</taxon>
        <taxon>Lophotrochozoa</taxon>
        <taxon>Annelida</taxon>
        <taxon>Polychaeta</taxon>
        <taxon>Sedentaria</taxon>
        <taxon>Canalipalpata</taxon>
        <taxon>Sabellida</taxon>
        <taxon>Oweniida</taxon>
        <taxon>Oweniidae</taxon>
        <taxon>Owenia</taxon>
    </lineage>
</organism>
<dbReference type="Pfam" id="PF01773">
    <property type="entry name" value="Nucleos_tra2_N"/>
    <property type="match status" value="1"/>
</dbReference>
<dbReference type="AlphaFoldDB" id="A0A8J1YAW7"/>
<keyword evidence="4 7" id="KW-0812">Transmembrane</keyword>
<gene>
    <name evidence="8" type="ORF">OFUS_LOCUS8356</name>
</gene>
<feature type="transmembrane region" description="Helical" evidence="7">
    <location>
        <begin position="318"/>
        <end position="338"/>
    </location>
</feature>
<evidence type="ECO:0000313" key="8">
    <source>
        <dbReference type="EMBL" id="CAH1781845.1"/>
    </source>
</evidence>
<dbReference type="InterPro" id="IPR011657">
    <property type="entry name" value="CNT_C_dom"/>
</dbReference>
<comment type="similarity">
    <text evidence="2 7">Belongs to the concentrative nucleoside transporter (CNT) (TC 2.A.41) family.</text>
</comment>
<protein>
    <recommendedName>
        <fullName evidence="7">Sodium/nucleoside cotransporter</fullName>
    </recommendedName>
</protein>
<feature type="transmembrane region" description="Helical" evidence="7">
    <location>
        <begin position="159"/>
        <end position="176"/>
    </location>
</feature>
<keyword evidence="5 7" id="KW-1133">Transmembrane helix</keyword>
<evidence type="ECO:0000256" key="6">
    <source>
        <dbReference type="ARBA" id="ARBA00023136"/>
    </source>
</evidence>
<evidence type="ECO:0000256" key="3">
    <source>
        <dbReference type="ARBA" id="ARBA00022475"/>
    </source>
</evidence>
<sequence length="580" mass="63052">YDIDKAKSSGVLEKIQIWISNFFKTHEKTLGIIVFVFLVIAWFVYLVFAIRHSIDGALVSIVMTALITTGIIYGKIRDKYATTIYSRICGRGCEVRFARTLKYMKWVCLLLVLAGIVVFLVMDAGQEPKRLVSAGGMVVLIMYGFLTSTNPSKIKWRPVLWGIGLQLILGLLILRWPPGYQAFRFLGNQVRYFLEYTDSGSKFVFGDTFEAHPFIFKVMPIVIFFSCIVSVMYHWGIMQILVGKTAWLMQFTLGTTAVESLNAAANIFLSGGEAAIMLEPFIERLTMSELHAIMTNACATVAGFIMAMYIGFGAPPEHLLTAAIMSAPAALAFAKLNYPETEVSSTRSENDVALPKGTARNAVDAACTGAVKSLKLCGAICANLIAFIATMEFLNSILGYLGRGVGYDELSFQKICSWLFYPLAFVMGCEQKDAELVASLIGTKIFVDEVISYRDLGYAMQEGLIGARSGMIATYSLCGFGSIAAMGIIIGVLGAIAPSRRADISQVAVRALINGNVAGFMTACMAGMLCSGDETRFGIIINSNATEGPIPTMNTSDYTIGVASSGPTITHYNLDILTTL</sequence>
<keyword evidence="6 7" id="KW-0472">Membrane</keyword>
<dbReference type="Pfam" id="PF07670">
    <property type="entry name" value="Gate"/>
    <property type="match status" value="1"/>
</dbReference>